<feature type="region of interest" description="Disordered" evidence="7">
    <location>
        <begin position="1"/>
        <end position="21"/>
    </location>
</feature>
<dbReference type="CDD" id="cd07332">
    <property type="entry name" value="M48C_Oma1_like"/>
    <property type="match status" value="1"/>
</dbReference>
<keyword evidence="4 6" id="KW-0862">Zinc</keyword>
<dbReference type="GO" id="GO:0046872">
    <property type="term" value="F:metal ion binding"/>
    <property type="evidence" value="ECO:0007669"/>
    <property type="project" value="UniProtKB-KW"/>
</dbReference>
<feature type="transmembrane region" description="Helical" evidence="8">
    <location>
        <begin position="113"/>
        <end position="136"/>
    </location>
</feature>
<gene>
    <name evidence="11" type="primary">loiP</name>
    <name evidence="11" type="ORF">HDIA_4653</name>
</gene>
<keyword evidence="1 6" id="KW-0645">Protease</keyword>
<feature type="domain" description="Peptidase M48" evidence="9">
    <location>
        <begin position="204"/>
        <end position="351"/>
    </location>
</feature>
<reference evidence="12" key="1">
    <citation type="submission" date="2017-09" db="EMBL/GenBank/DDBJ databases">
        <title>Genome sequence of Nannocystis excedens DSM 71.</title>
        <authorList>
            <person name="Blom J."/>
        </authorList>
    </citation>
    <scope>NUCLEOTIDE SEQUENCE [LARGE SCALE GENOMIC DNA]</scope>
    <source>
        <strain evidence="12">type strain: E19</strain>
    </source>
</reference>
<proteinExistence type="inferred from homology"/>
<dbReference type="Gene3D" id="3.30.2010.10">
    <property type="entry name" value="Metalloproteases ('zincins'), catalytic domain"/>
    <property type="match status" value="1"/>
</dbReference>
<dbReference type="RefSeq" id="WP_245884054.1">
    <property type="nucleotide sequence ID" value="NZ_LT960614.1"/>
</dbReference>
<keyword evidence="8" id="KW-1133">Transmembrane helix</keyword>
<sequence>MASDAAEGERPEGDDIARGDWYPANANRSVPSVLRRDDDCLRILASADDRLLAVALLDRIAISDRVGTIARHLRFPDESLFETRDNDAIDRILAVTRPNQGLVHAFEAFRPRLLFVAAAALLLIGAVYRLALPLLVEAAIVVTPPAVPDIMSATTIASLDRTVLAPSRLPEDRRTEITRAFSALAAHSDGEVQRFSLLYRDGGVIGANAFALPDGSIILTDQLVALANGDDEMTLGVLAHEIGHVELKHSLRQLYRAAGTYGMIMLMAGDVGSGVEDLLFQGGGLMALSYSRQAEAEADHRSVELMAAAGKDPRAIGRFFALIASRYGDKAGTSLLGTHPGTADRQRDIAEYAASIASRTSP</sequence>
<comment type="cofactor">
    <cofactor evidence="6">
        <name>Zn(2+)</name>
        <dbReference type="ChEBI" id="CHEBI:29105"/>
    </cofactor>
    <text evidence="6">Binds 1 zinc ion per subunit.</text>
</comment>
<feature type="domain" description="DUF7092" evidence="10">
    <location>
        <begin position="17"/>
        <end position="94"/>
    </location>
</feature>
<dbReference type="EC" id="3.4.24.-" evidence="11"/>
<evidence type="ECO:0000313" key="12">
    <source>
        <dbReference type="Proteomes" id="UP000223606"/>
    </source>
</evidence>
<name>A0A2C9DCZ1_9HYPH</name>
<comment type="similarity">
    <text evidence="6">Belongs to the peptidase M48 family.</text>
</comment>
<dbReference type="InterPro" id="IPR051156">
    <property type="entry name" value="Mito/Outer_Membr_Metalloprot"/>
</dbReference>
<dbReference type="PANTHER" id="PTHR22726">
    <property type="entry name" value="METALLOENDOPEPTIDASE OMA1"/>
    <property type="match status" value="1"/>
</dbReference>
<evidence type="ECO:0000256" key="5">
    <source>
        <dbReference type="ARBA" id="ARBA00023049"/>
    </source>
</evidence>
<dbReference type="AlphaFoldDB" id="A0A2C9DCZ1"/>
<evidence type="ECO:0000259" key="9">
    <source>
        <dbReference type="Pfam" id="PF01435"/>
    </source>
</evidence>
<keyword evidence="3 6" id="KW-0378">Hydrolase</keyword>
<keyword evidence="2" id="KW-0479">Metal-binding</keyword>
<evidence type="ECO:0000256" key="7">
    <source>
        <dbReference type="SAM" id="MobiDB-lite"/>
    </source>
</evidence>
<dbReference type="Pfam" id="PF23368">
    <property type="entry name" value="DUF7092"/>
    <property type="match status" value="1"/>
</dbReference>
<evidence type="ECO:0000256" key="4">
    <source>
        <dbReference type="ARBA" id="ARBA00022833"/>
    </source>
</evidence>
<evidence type="ECO:0000256" key="2">
    <source>
        <dbReference type="ARBA" id="ARBA00022723"/>
    </source>
</evidence>
<evidence type="ECO:0000256" key="1">
    <source>
        <dbReference type="ARBA" id="ARBA00022670"/>
    </source>
</evidence>
<keyword evidence="8" id="KW-0812">Transmembrane</keyword>
<dbReference type="GO" id="GO:0016020">
    <property type="term" value="C:membrane"/>
    <property type="evidence" value="ECO:0007669"/>
    <property type="project" value="TreeGrafter"/>
</dbReference>
<organism evidence="11 12">
    <name type="scientific">Hartmannibacter diazotrophicus</name>
    <dbReference type="NCBI Taxonomy" id="1482074"/>
    <lineage>
        <taxon>Bacteria</taxon>
        <taxon>Pseudomonadati</taxon>
        <taxon>Pseudomonadota</taxon>
        <taxon>Alphaproteobacteria</taxon>
        <taxon>Hyphomicrobiales</taxon>
        <taxon>Pleomorphomonadaceae</taxon>
        <taxon>Hartmannibacter</taxon>
    </lineage>
</organism>
<dbReference type="Proteomes" id="UP000223606">
    <property type="component" value="Chromosome 1"/>
</dbReference>
<evidence type="ECO:0000256" key="3">
    <source>
        <dbReference type="ARBA" id="ARBA00022801"/>
    </source>
</evidence>
<dbReference type="InterPro" id="IPR055518">
    <property type="entry name" value="DUF7092"/>
</dbReference>
<protein>
    <submittedName>
        <fullName evidence="11">Metalloprotease LoiP</fullName>
        <ecNumber evidence="11">3.4.24.-</ecNumber>
    </submittedName>
</protein>
<dbReference type="PANTHER" id="PTHR22726:SF1">
    <property type="entry name" value="METALLOENDOPEPTIDASE OMA1, MITOCHONDRIAL"/>
    <property type="match status" value="1"/>
</dbReference>
<dbReference type="GO" id="GO:0051603">
    <property type="term" value="P:proteolysis involved in protein catabolic process"/>
    <property type="evidence" value="ECO:0007669"/>
    <property type="project" value="TreeGrafter"/>
</dbReference>
<dbReference type="EMBL" id="LT960614">
    <property type="protein sequence ID" value="SON58194.1"/>
    <property type="molecule type" value="Genomic_DNA"/>
</dbReference>
<feature type="compositionally biased region" description="Basic and acidic residues" evidence="7">
    <location>
        <begin position="7"/>
        <end position="18"/>
    </location>
</feature>
<keyword evidence="5 6" id="KW-0482">Metalloprotease</keyword>
<dbReference type="KEGG" id="hdi:HDIA_4653"/>
<dbReference type="GO" id="GO:0004222">
    <property type="term" value="F:metalloendopeptidase activity"/>
    <property type="evidence" value="ECO:0007669"/>
    <property type="project" value="InterPro"/>
</dbReference>
<evidence type="ECO:0000256" key="6">
    <source>
        <dbReference type="RuleBase" id="RU003983"/>
    </source>
</evidence>
<evidence type="ECO:0000256" key="8">
    <source>
        <dbReference type="SAM" id="Phobius"/>
    </source>
</evidence>
<keyword evidence="12" id="KW-1185">Reference proteome</keyword>
<evidence type="ECO:0000259" key="10">
    <source>
        <dbReference type="Pfam" id="PF23368"/>
    </source>
</evidence>
<keyword evidence="8" id="KW-0472">Membrane</keyword>
<evidence type="ECO:0000313" key="11">
    <source>
        <dbReference type="EMBL" id="SON58194.1"/>
    </source>
</evidence>
<dbReference type="Pfam" id="PF01435">
    <property type="entry name" value="Peptidase_M48"/>
    <property type="match status" value="1"/>
</dbReference>
<dbReference type="InterPro" id="IPR001915">
    <property type="entry name" value="Peptidase_M48"/>
</dbReference>
<accession>A0A2C9DCZ1</accession>